<gene>
    <name evidence="1" type="ORF">B0J13DRAFT_442822</name>
</gene>
<reference evidence="1" key="1">
    <citation type="journal article" date="2021" name="Nat. Commun.">
        <title>Genetic determinants of endophytism in the Arabidopsis root mycobiome.</title>
        <authorList>
            <person name="Mesny F."/>
            <person name="Miyauchi S."/>
            <person name="Thiergart T."/>
            <person name="Pickel B."/>
            <person name="Atanasova L."/>
            <person name="Karlsson M."/>
            <person name="Huettel B."/>
            <person name="Barry K.W."/>
            <person name="Haridas S."/>
            <person name="Chen C."/>
            <person name="Bauer D."/>
            <person name="Andreopoulos W."/>
            <person name="Pangilinan J."/>
            <person name="LaButti K."/>
            <person name="Riley R."/>
            <person name="Lipzen A."/>
            <person name="Clum A."/>
            <person name="Drula E."/>
            <person name="Henrissat B."/>
            <person name="Kohler A."/>
            <person name="Grigoriev I.V."/>
            <person name="Martin F.M."/>
            <person name="Hacquard S."/>
        </authorList>
    </citation>
    <scope>NUCLEOTIDE SEQUENCE</scope>
    <source>
        <strain evidence="1">MPI-CAGE-AT-0021</strain>
    </source>
</reference>
<dbReference type="Pfam" id="PF10294">
    <property type="entry name" value="Methyltransf_16"/>
    <property type="match status" value="1"/>
</dbReference>
<dbReference type="Proteomes" id="UP000717696">
    <property type="component" value="Unassembled WGS sequence"/>
</dbReference>
<keyword evidence="2" id="KW-1185">Reference proteome</keyword>
<dbReference type="PANTHER" id="PTHR14614">
    <property type="entry name" value="HEPATOCELLULAR CARCINOMA-ASSOCIATED ANTIGEN"/>
    <property type="match status" value="1"/>
</dbReference>
<keyword evidence="1" id="KW-0808">Transferase</keyword>
<proteinExistence type="predicted"/>
<dbReference type="InterPro" id="IPR029063">
    <property type="entry name" value="SAM-dependent_MTases_sf"/>
</dbReference>
<evidence type="ECO:0000313" key="2">
    <source>
        <dbReference type="Proteomes" id="UP000717696"/>
    </source>
</evidence>
<dbReference type="Gene3D" id="3.40.50.150">
    <property type="entry name" value="Vaccinia Virus protein VP39"/>
    <property type="match status" value="1"/>
</dbReference>
<dbReference type="SUPFAM" id="SSF53335">
    <property type="entry name" value="S-adenosyl-L-methionine-dependent methyltransferases"/>
    <property type="match status" value="1"/>
</dbReference>
<comment type="caution">
    <text evidence="1">The sequence shown here is derived from an EMBL/GenBank/DDBJ whole genome shotgun (WGS) entry which is preliminary data.</text>
</comment>
<dbReference type="AlphaFoldDB" id="A0A9P9EV13"/>
<dbReference type="EMBL" id="JAGMUU010000009">
    <property type="protein sequence ID" value="KAH7145641.1"/>
    <property type="molecule type" value="Genomic_DNA"/>
</dbReference>
<protein>
    <submittedName>
        <fullName evidence="1">Methyltransferase-domain-containing protein</fullName>
    </submittedName>
</protein>
<organism evidence="1 2">
    <name type="scientific">Dactylonectria estremocensis</name>
    <dbReference type="NCBI Taxonomy" id="1079267"/>
    <lineage>
        <taxon>Eukaryota</taxon>
        <taxon>Fungi</taxon>
        <taxon>Dikarya</taxon>
        <taxon>Ascomycota</taxon>
        <taxon>Pezizomycotina</taxon>
        <taxon>Sordariomycetes</taxon>
        <taxon>Hypocreomycetidae</taxon>
        <taxon>Hypocreales</taxon>
        <taxon>Nectriaceae</taxon>
        <taxon>Dactylonectria</taxon>
    </lineage>
</organism>
<sequence>MSSSTSWTRQVNRFCNQYRQLEPELDFPDASLLKTQQVQDALYANLFADGAIQFGPPQRYQLRVLKELMKKVEASIDDWIEYGVSDELMSTLSVLLATPLAPEATSVQQKCYVTYQLSALASEQPLLESQEAARDPHITLLENRSLISAAGTTGLRTWEAALHLGSYLCQHTSIIKDKHILELGAGTGYLSILCANFLASPRVLASDGSDDVINNLPENLFLNGLQDSTAVVPMEVKWGHALVGTEEDKWNGGRAVDVVLGADITYDDRVIPALVGTLEDVFDLHPAVEVYISATQRNEKTFQVFLDRCQSNGLAVEDLQFAVPSRESQEGPFYNDKVAIRICKVSKP</sequence>
<keyword evidence="1" id="KW-0489">Methyltransferase</keyword>
<dbReference type="GO" id="GO:0032259">
    <property type="term" value="P:methylation"/>
    <property type="evidence" value="ECO:0007669"/>
    <property type="project" value="UniProtKB-KW"/>
</dbReference>
<evidence type="ECO:0000313" key="1">
    <source>
        <dbReference type="EMBL" id="KAH7145641.1"/>
    </source>
</evidence>
<dbReference type="OrthoDB" id="194386at2759"/>
<dbReference type="GO" id="GO:0008757">
    <property type="term" value="F:S-adenosylmethionine-dependent methyltransferase activity"/>
    <property type="evidence" value="ECO:0007669"/>
    <property type="project" value="UniProtKB-ARBA"/>
</dbReference>
<dbReference type="InterPro" id="IPR019410">
    <property type="entry name" value="Methyltransf_16"/>
</dbReference>
<accession>A0A9P9EV13</accession>
<name>A0A9P9EV13_9HYPO</name>
<dbReference type="GO" id="GO:0005737">
    <property type="term" value="C:cytoplasm"/>
    <property type="evidence" value="ECO:0007669"/>
    <property type="project" value="TreeGrafter"/>
</dbReference>
<dbReference type="PANTHER" id="PTHR14614:SF130">
    <property type="entry name" value="PROTEIN-LYSINE N-METHYLTRANSFERASE EEF2KMT"/>
    <property type="match status" value="1"/>
</dbReference>